<dbReference type="AlphaFoldDB" id="A0A263D2U7"/>
<keyword evidence="2" id="KW-1185">Reference proteome</keyword>
<protein>
    <submittedName>
        <fullName evidence="1">Uncharacterized protein</fullName>
    </submittedName>
</protein>
<reference evidence="1 2" key="1">
    <citation type="submission" date="2017-07" db="EMBL/GenBank/DDBJ databases">
        <title>Amycolatopsis antarcticus sp. nov., isolated from the surface of an Antarcticus brown macroalga.</title>
        <authorList>
            <person name="Wang J."/>
            <person name="Leiva S."/>
            <person name="Huang J."/>
            <person name="Huang Y."/>
        </authorList>
    </citation>
    <scope>NUCLEOTIDE SEQUENCE [LARGE SCALE GENOMIC DNA]</scope>
    <source>
        <strain evidence="1 2">AU-G6</strain>
    </source>
</reference>
<evidence type="ECO:0000313" key="1">
    <source>
        <dbReference type="EMBL" id="OZM72792.1"/>
    </source>
</evidence>
<comment type="caution">
    <text evidence="1">The sequence shown here is derived from an EMBL/GenBank/DDBJ whole genome shotgun (WGS) entry which is preliminary data.</text>
</comment>
<sequence>MVRNENITVWHTGLVQAEYLLSVGMIFRTSPGVTTAHTRIDPARDLHEQVRAQSFLGSVNVTVVNKATQAEHRLWQGTDSGLETRAIVCYDEVELPSGDYGFLVRVTSPAGAEFEWGREFTI</sequence>
<evidence type="ECO:0000313" key="2">
    <source>
        <dbReference type="Proteomes" id="UP000242444"/>
    </source>
</evidence>
<proteinExistence type="predicted"/>
<dbReference type="Proteomes" id="UP000242444">
    <property type="component" value="Unassembled WGS sequence"/>
</dbReference>
<organism evidence="1 2">
    <name type="scientific">Amycolatopsis antarctica</name>
    <dbReference type="NCBI Taxonomy" id="1854586"/>
    <lineage>
        <taxon>Bacteria</taxon>
        <taxon>Bacillati</taxon>
        <taxon>Actinomycetota</taxon>
        <taxon>Actinomycetes</taxon>
        <taxon>Pseudonocardiales</taxon>
        <taxon>Pseudonocardiaceae</taxon>
        <taxon>Amycolatopsis</taxon>
    </lineage>
</organism>
<name>A0A263D2U7_9PSEU</name>
<gene>
    <name evidence="1" type="ORF">CFN78_14360</name>
</gene>
<accession>A0A263D2U7</accession>
<dbReference type="InParanoid" id="A0A263D2U7"/>
<dbReference type="EMBL" id="NKYE01000007">
    <property type="protein sequence ID" value="OZM72792.1"/>
    <property type="molecule type" value="Genomic_DNA"/>
</dbReference>